<evidence type="ECO:0000256" key="9">
    <source>
        <dbReference type="ARBA" id="ARBA00023136"/>
    </source>
</evidence>
<keyword evidence="6" id="KW-0812">Transmembrane</keyword>
<comment type="similarity">
    <text evidence="2">Belongs to the TonB family.</text>
</comment>
<evidence type="ECO:0000256" key="5">
    <source>
        <dbReference type="ARBA" id="ARBA00022519"/>
    </source>
</evidence>
<feature type="domain" description="TonB C-terminal" evidence="11">
    <location>
        <begin position="136"/>
        <end position="230"/>
    </location>
</feature>
<dbReference type="InterPro" id="IPR037682">
    <property type="entry name" value="TonB_C"/>
</dbReference>
<evidence type="ECO:0000313" key="13">
    <source>
        <dbReference type="Proteomes" id="UP000309389"/>
    </source>
</evidence>
<accession>A0A4T3F5P0</accession>
<dbReference type="InterPro" id="IPR006260">
    <property type="entry name" value="TonB/TolA_C"/>
</dbReference>
<dbReference type="GO" id="GO:0098797">
    <property type="term" value="C:plasma membrane protein complex"/>
    <property type="evidence" value="ECO:0007669"/>
    <property type="project" value="TreeGrafter"/>
</dbReference>
<dbReference type="SUPFAM" id="SSF74653">
    <property type="entry name" value="TolA/TonB C-terminal domain"/>
    <property type="match status" value="1"/>
</dbReference>
<keyword evidence="5" id="KW-0997">Cell inner membrane</keyword>
<dbReference type="EMBL" id="SSHH01000001">
    <property type="protein sequence ID" value="TIX51799.1"/>
    <property type="molecule type" value="Genomic_DNA"/>
</dbReference>
<reference evidence="12 13" key="1">
    <citation type="submission" date="2019-04" db="EMBL/GenBank/DDBJ databases">
        <title>Altererythrobacter aquimixticola sp. nov., isolated from sediment of junction between the ocean and a freshwater spring.</title>
        <authorList>
            <person name="Yoon J.-H."/>
        </authorList>
    </citation>
    <scope>NUCLEOTIDE SEQUENCE [LARGE SCALE GENOMIC DNA]</scope>
    <source>
        <strain evidence="12 13">SSKS-13</strain>
    </source>
</reference>
<evidence type="ECO:0000259" key="11">
    <source>
        <dbReference type="PROSITE" id="PS52015"/>
    </source>
</evidence>
<proteinExistence type="inferred from homology"/>
<evidence type="ECO:0000256" key="6">
    <source>
        <dbReference type="ARBA" id="ARBA00022692"/>
    </source>
</evidence>
<evidence type="ECO:0000256" key="1">
    <source>
        <dbReference type="ARBA" id="ARBA00004383"/>
    </source>
</evidence>
<dbReference type="Proteomes" id="UP000309389">
    <property type="component" value="Unassembled WGS sequence"/>
</dbReference>
<keyword evidence="13" id="KW-1185">Reference proteome</keyword>
<gene>
    <name evidence="12" type="ORF">E5222_04975</name>
</gene>
<evidence type="ECO:0000256" key="10">
    <source>
        <dbReference type="SAM" id="MobiDB-lite"/>
    </source>
</evidence>
<feature type="compositionally biased region" description="Low complexity" evidence="10">
    <location>
        <begin position="73"/>
        <end position="83"/>
    </location>
</feature>
<evidence type="ECO:0000313" key="12">
    <source>
        <dbReference type="EMBL" id="TIX51799.1"/>
    </source>
</evidence>
<dbReference type="InterPro" id="IPR051045">
    <property type="entry name" value="TonB-dependent_transducer"/>
</dbReference>
<keyword evidence="9" id="KW-0472">Membrane</keyword>
<feature type="region of interest" description="Disordered" evidence="10">
    <location>
        <begin position="49"/>
        <end position="86"/>
    </location>
</feature>
<dbReference type="GO" id="GO:0031992">
    <property type="term" value="F:energy transducer activity"/>
    <property type="evidence" value="ECO:0007669"/>
    <property type="project" value="TreeGrafter"/>
</dbReference>
<dbReference type="Gene3D" id="3.30.1150.10">
    <property type="match status" value="1"/>
</dbReference>
<protein>
    <submittedName>
        <fullName evidence="12">Energy transducer TonB</fullName>
    </submittedName>
</protein>
<evidence type="ECO:0000256" key="8">
    <source>
        <dbReference type="ARBA" id="ARBA00022989"/>
    </source>
</evidence>
<evidence type="ECO:0000256" key="2">
    <source>
        <dbReference type="ARBA" id="ARBA00006555"/>
    </source>
</evidence>
<dbReference type="OrthoDB" id="7585155at2"/>
<evidence type="ECO:0000256" key="3">
    <source>
        <dbReference type="ARBA" id="ARBA00022448"/>
    </source>
</evidence>
<evidence type="ECO:0000256" key="7">
    <source>
        <dbReference type="ARBA" id="ARBA00022927"/>
    </source>
</evidence>
<keyword evidence="8" id="KW-1133">Transmembrane helix</keyword>
<feature type="region of interest" description="Disordered" evidence="10">
    <location>
        <begin position="120"/>
        <end position="143"/>
    </location>
</feature>
<dbReference type="PANTHER" id="PTHR33446:SF11">
    <property type="entry name" value="TONB3"/>
    <property type="match status" value="1"/>
</dbReference>
<keyword evidence="3" id="KW-0813">Transport</keyword>
<organism evidence="12 13">
    <name type="scientific">Alteraurantiacibacter aquimixticola</name>
    <dbReference type="NCBI Taxonomy" id="2489173"/>
    <lineage>
        <taxon>Bacteria</taxon>
        <taxon>Pseudomonadati</taxon>
        <taxon>Pseudomonadota</taxon>
        <taxon>Alphaproteobacteria</taxon>
        <taxon>Sphingomonadales</taxon>
        <taxon>Erythrobacteraceae</taxon>
        <taxon>Alteraurantiacibacter</taxon>
    </lineage>
</organism>
<dbReference type="PROSITE" id="PS52015">
    <property type="entry name" value="TONB_CTD"/>
    <property type="match status" value="1"/>
</dbReference>
<dbReference type="GO" id="GO:0015031">
    <property type="term" value="P:protein transport"/>
    <property type="evidence" value="ECO:0007669"/>
    <property type="project" value="UniProtKB-KW"/>
</dbReference>
<name>A0A4T3F5P0_9SPHN</name>
<sequence length="230" mass="24883">MPMAYTDTQHTHKRLAGLTGVALVHIALAMGLAAGLTIKYTQAPPEPRLKGTNVKFEIPPPPPVEEDIPEPTPASDTADTTPSVPDTIIDLAHNADFDVDLDLLPIPHVPRVDTSVLERGNLRLPDPPPTFTPRDPIPRNGPRGWLSNADYPRRALQRGWEGDLTYALAVGKDGKVDDCRVISSTGHDILDSTACDVITSKARFDPATDRTGAEVGGTYRGTVTWMIPED</sequence>
<dbReference type="Pfam" id="PF03544">
    <property type="entry name" value="TonB_C"/>
    <property type="match status" value="1"/>
</dbReference>
<dbReference type="GO" id="GO:0055085">
    <property type="term" value="P:transmembrane transport"/>
    <property type="evidence" value="ECO:0007669"/>
    <property type="project" value="InterPro"/>
</dbReference>
<evidence type="ECO:0000256" key="4">
    <source>
        <dbReference type="ARBA" id="ARBA00022475"/>
    </source>
</evidence>
<dbReference type="NCBIfam" id="TIGR01352">
    <property type="entry name" value="tonB_Cterm"/>
    <property type="match status" value="1"/>
</dbReference>
<dbReference type="PANTHER" id="PTHR33446">
    <property type="entry name" value="PROTEIN TONB-RELATED"/>
    <property type="match status" value="1"/>
</dbReference>
<comment type="caution">
    <text evidence="12">The sequence shown here is derived from an EMBL/GenBank/DDBJ whole genome shotgun (WGS) entry which is preliminary data.</text>
</comment>
<keyword evidence="7" id="KW-0653">Protein transport</keyword>
<comment type="subcellular location">
    <subcellularLocation>
        <location evidence="1">Cell inner membrane</location>
        <topology evidence="1">Single-pass membrane protein</topology>
        <orientation evidence="1">Periplasmic side</orientation>
    </subcellularLocation>
</comment>
<keyword evidence="4" id="KW-1003">Cell membrane</keyword>
<dbReference type="AlphaFoldDB" id="A0A4T3F5P0"/>